<dbReference type="EMBL" id="BMYP01000002">
    <property type="protein sequence ID" value="GHD70923.1"/>
    <property type="molecule type" value="Genomic_DNA"/>
</dbReference>
<sequence length="58" mass="6871">MYVFNDEVAKEKRAELHPKLVRIVDTIWVWAYDVALQRQQLAAQRHAVAQLKIVQNRL</sequence>
<accession>A0ABQ3H509</accession>
<reference evidence="2" key="1">
    <citation type="journal article" date="2019" name="Int. J. Syst. Evol. Microbiol.">
        <title>The Global Catalogue of Microorganisms (GCM) 10K type strain sequencing project: providing services to taxonomists for standard genome sequencing and annotation.</title>
        <authorList>
            <consortium name="The Broad Institute Genomics Platform"/>
            <consortium name="The Broad Institute Genome Sequencing Center for Infectious Disease"/>
            <person name="Wu L."/>
            <person name="Ma J."/>
        </authorList>
    </citation>
    <scope>NUCLEOTIDE SEQUENCE [LARGE SCALE GENOMIC DNA]</scope>
    <source>
        <strain evidence="2">KCTC 23713</strain>
    </source>
</reference>
<comment type="caution">
    <text evidence="1">The sequence shown here is derived from an EMBL/GenBank/DDBJ whole genome shotgun (WGS) entry which is preliminary data.</text>
</comment>
<evidence type="ECO:0000313" key="2">
    <source>
        <dbReference type="Proteomes" id="UP000662678"/>
    </source>
</evidence>
<gene>
    <name evidence="1" type="ORF">GCM10011419_01890</name>
</gene>
<evidence type="ECO:0000313" key="1">
    <source>
        <dbReference type="EMBL" id="GHD70923.1"/>
    </source>
</evidence>
<proteinExistence type="predicted"/>
<dbReference type="Proteomes" id="UP000662678">
    <property type="component" value="Unassembled WGS sequence"/>
</dbReference>
<organism evidence="1 2">
    <name type="scientific">Vogesella fluminis</name>
    <dbReference type="NCBI Taxonomy" id="1069161"/>
    <lineage>
        <taxon>Bacteria</taxon>
        <taxon>Pseudomonadati</taxon>
        <taxon>Pseudomonadota</taxon>
        <taxon>Betaproteobacteria</taxon>
        <taxon>Neisseriales</taxon>
        <taxon>Chromobacteriaceae</taxon>
        <taxon>Vogesella</taxon>
    </lineage>
</organism>
<name>A0ABQ3H509_9NEIS</name>
<keyword evidence="2" id="KW-1185">Reference proteome</keyword>
<protein>
    <submittedName>
        <fullName evidence="1">Uncharacterized protein</fullName>
    </submittedName>
</protein>